<comment type="catalytic activity">
    <reaction evidence="7">
        <text>CMP + ATP = CDP + ADP</text>
        <dbReference type="Rhea" id="RHEA:11600"/>
        <dbReference type="ChEBI" id="CHEBI:30616"/>
        <dbReference type="ChEBI" id="CHEBI:58069"/>
        <dbReference type="ChEBI" id="CHEBI:60377"/>
        <dbReference type="ChEBI" id="CHEBI:456216"/>
        <dbReference type="EC" id="2.7.4.25"/>
    </reaction>
</comment>
<reference evidence="9 10" key="1">
    <citation type="journal article" date="2015" name="Nature">
        <title>rRNA introns, odd ribosomes, and small enigmatic genomes across a large radiation of phyla.</title>
        <authorList>
            <person name="Brown C.T."/>
            <person name="Hug L.A."/>
            <person name="Thomas B.C."/>
            <person name="Sharon I."/>
            <person name="Castelle C.J."/>
            <person name="Singh A."/>
            <person name="Wilkins M.J."/>
            <person name="Williams K.H."/>
            <person name="Banfield J.F."/>
        </authorList>
    </citation>
    <scope>NUCLEOTIDE SEQUENCE [LARGE SCALE GENOMIC DNA]</scope>
</reference>
<keyword evidence="3" id="KW-0547">Nucleotide-binding</keyword>
<comment type="caution">
    <text evidence="9">The sequence shown here is derived from an EMBL/GenBank/DDBJ whole genome shotgun (WGS) entry which is preliminary data.</text>
</comment>
<dbReference type="GO" id="GO:0006139">
    <property type="term" value="P:nucleobase-containing compound metabolic process"/>
    <property type="evidence" value="ECO:0007669"/>
    <property type="project" value="InterPro"/>
</dbReference>
<dbReference type="InterPro" id="IPR011994">
    <property type="entry name" value="Cytidylate_kinase_dom"/>
</dbReference>
<keyword evidence="4 9" id="KW-0418">Kinase</keyword>
<comment type="catalytic activity">
    <reaction evidence="6">
        <text>dCMP + ATP = dCDP + ADP</text>
        <dbReference type="Rhea" id="RHEA:25094"/>
        <dbReference type="ChEBI" id="CHEBI:30616"/>
        <dbReference type="ChEBI" id="CHEBI:57566"/>
        <dbReference type="ChEBI" id="CHEBI:58593"/>
        <dbReference type="ChEBI" id="CHEBI:456216"/>
        <dbReference type="EC" id="2.7.4.25"/>
    </reaction>
</comment>
<sequence>MIISISGLPGAGKSALAKAVADKLKWPCYSMGNLRRATAKEQGDFVIEGRTSWHFIPQSYKIFLTVDPQVGAQRIWYDLQQNNERNEDRDLQSVADVQASNQERIASDTRRYAKYFKIDAYDPANYDFVLETSNLSIEEMVEKVYRQIVLQLPA</sequence>
<evidence type="ECO:0000256" key="3">
    <source>
        <dbReference type="ARBA" id="ARBA00022741"/>
    </source>
</evidence>
<dbReference type="InterPro" id="IPR027417">
    <property type="entry name" value="P-loop_NTPase"/>
</dbReference>
<dbReference type="GO" id="GO:0005524">
    <property type="term" value="F:ATP binding"/>
    <property type="evidence" value="ECO:0007669"/>
    <property type="project" value="UniProtKB-KW"/>
</dbReference>
<dbReference type="SUPFAM" id="SSF52540">
    <property type="entry name" value="P-loop containing nucleoside triphosphate hydrolases"/>
    <property type="match status" value="1"/>
</dbReference>
<evidence type="ECO:0000256" key="5">
    <source>
        <dbReference type="ARBA" id="ARBA00022840"/>
    </source>
</evidence>
<dbReference type="EMBL" id="LBWS01000032">
    <property type="protein sequence ID" value="KKR14243.1"/>
    <property type="molecule type" value="Genomic_DNA"/>
</dbReference>
<keyword evidence="5" id="KW-0067">ATP-binding</keyword>
<evidence type="ECO:0000259" key="8">
    <source>
        <dbReference type="Pfam" id="PF02224"/>
    </source>
</evidence>
<evidence type="ECO:0000313" key="9">
    <source>
        <dbReference type="EMBL" id="KKR14243.1"/>
    </source>
</evidence>
<evidence type="ECO:0000313" key="10">
    <source>
        <dbReference type="Proteomes" id="UP000034048"/>
    </source>
</evidence>
<feature type="domain" description="Cytidylate kinase" evidence="8">
    <location>
        <begin position="36"/>
        <end position="148"/>
    </location>
</feature>
<dbReference type="EC" id="2.7.4.25" evidence="1"/>
<keyword evidence="2" id="KW-0808">Transferase</keyword>
<evidence type="ECO:0000256" key="2">
    <source>
        <dbReference type="ARBA" id="ARBA00022679"/>
    </source>
</evidence>
<accession>A0A0G0NFH9</accession>
<evidence type="ECO:0000256" key="4">
    <source>
        <dbReference type="ARBA" id="ARBA00022777"/>
    </source>
</evidence>
<dbReference type="Gene3D" id="3.40.50.300">
    <property type="entry name" value="P-loop containing nucleotide triphosphate hydrolases"/>
    <property type="match status" value="2"/>
</dbReference>
<evidence type="ECO:0000256" key="7">
    <source>
        <dbReference type="ARBA" id="ARBA00048478"/>
    </source>
</evidence>
<dbReference type="GO" id="GO:0036431">
    <property type="term" value="F:dCMP kinase activity"/>
    <property type="evidence" value="ECO:0007669"/>
    <property type="project" value="InterPro"/>
</dbReference>
<name>A0A0G0NFH9_9BACT</name>
<proteinExistence type="predicted"/>
<dbReference type="AlphaFoldDB" id="A0A0G0NFH9"/>
<evidence type="ECO:0000256" key="1">
    <source>
        <dbReference type="ARBA" id="ARBA00012906"/>
    </source>
</evidence>
<dbReference type="Pfam" id="PF02224">
    <property type="entry name" value="Cytidylate_kin"/>
    <property type="match status" value="1"/>
</dbReference>
<evidence type="ECO:0000256" key="6">
    <source>
        <dbReference type="ARBA" id="ARBA00047615"/>
    </source>
</evidence>
<gene>
    <name evidence="9" type="ORF">UT42_C0032G0005</name>
</gene>
<organism evidence="9 10">
    <name type="scientific">Candidatus Falkowbacteria bacterium GW2011_GWA2_39_24</name>
    <dbReference type="NCBI Taxonomy" id="1618634"/>
    <lineage>
        <taxon>Bacteria</taxon>
        <taxon>Candidatus Falkowiibacteriota</taxon>
    </lineage>
</organism>
<protein>
    <recommendedName>
        <fullName evidence="1">(d)CMP kinase</fullName>
        <ecNumber evidence="1">2.7.4.25</ecNumber>
    </recommendedName>
</protein>
<dbReference type="Proteomes" id="UP000034048">
    <property type="component" value="Unassembled WGS sequence"/>
</dbReference>